<sequence>LAAPYLKSVVYSFFTIRAVAWIRYLRRVQQPELTFTIYWFTTATTSHTYHTNAQEAMPKSPTIWYRLNIPDREPDCISVPILNVATLRQELQSRNSADITCSASALRLEIAAPDTKTIIKLDERQLKDCNGSFMALIDKYKIDDENPIIVQVPVYLHC</sequence>
<protein>
    <submittedName>
        <fullName evidence="1">Uncharacterized protein</fullName>
    </submittedName>
</protein>
<dbReference type="EMBL" id="RBNI01019145">
    <property type="protein sequence ID" value="RUO96913.1"/>
    <property type="molecule type" value="Genomic_DNA"/>
</dbReference>
<name>A0A433A2K4_9FUNG</name>
<evidence type="ECO:0000313" key="2">
    <source>
        <dbReference type="Proteomes" id="UP000268093"/>
    </source>
</evidence>
<dbReference type="AlphaFoldDB" id="A0A433A2K4"/>
<reference evidence="1 2" key="1">
    <citation type="journal article" date="2018" name="New Phytol.">
        <title>Phylogenomics of Endogonaceae and evolution of mycorrhizas within Mucoromycota.</title>
        <authorList>
            <person name="Chang Y."/>
            <person name="Desiro A."/>
            <person name="Na H."/>
            <person name="Sandor L."/>
            <person name="Lipzen A."/>
            <person name="Clum A."/>
            <person name="Barry K."/>
            <person name="Grigoriev I.V."/>
            <person name="Martin F.M."/>
            <person name="Stajich J.E."/>
            <person name="Smith M.E."/>
            <person name="Bonito G."/>
            <person name="Spatafora J.W."/>
        </authorList>
    </citation>
    <scope>NUCLEOTIDE SEQUENCE [LARGE SCALE GENOMIC DNA]</scope>
    <source>
        <strain evidence="1 2">GMNB39</strain>
    </source>
</reference>
<evidence type="ECO:0000313" key="1">
    <source>
        <dbReference type="EMBL" id="RUO96913.1"/>
    </source>
</evidence>
<keyword evidence="2" id="KW-1185">Reference proteome</keyword>
<gene>
    <name evidence="1" type="ORF">BC936DRAFT_141267</name>
</gene>
<comment type="caution">
    <text evidence="1">The sequence shown here is derived from an EMBL/GenBank/DDBJ whole genome shotgun (WGS) entry which is preliminary data.</text>
</comment>
<accession>A0A433A2K4</accession>
<proteinExistence type="predicted"/>
<dbReference type="Proteomes" id="UP000268093">
    <property type="component" value="Unassembled WGS sequence"/>
</dbReference>
<feature type="non-terminal residue" evidence="1">
    <location>
        <position position="1"/>
    </location>
</feature>
<organism evidence="1 2">
    <name type="scientific">Jimgerdemannia flammicorona</name>
    <dbReference type="NCBI Taxonomy" id="994334"/>
    <lineage>
        <taxon>Eukaryota</taxon>
        <taxon>Fungi</taxon>
        <taxon>Fungi incertae sedis</taxon>
        <taxon>Mucoromycota</taxon>
        <taxon>Mucoromycotina</taxon>
        <taxon>Endogonomycetes</taxon>
        <taxon>Endogonales</taxon>
        <taxon>Endogonaceae</taxon>
        <taxon>Jimgerdemannia</taxon>
    </lineage>
</organism>